<organism evidence="1 2">
    <name type="scientific">Adineta steineri</name>
    <dbReference type="NCBI Taxonomy" id="433720"/>
    <lineage>
        <taxon>Eukaryota</taxon>
        <taxon>Metazoa</taxon>
        <taxon>Spiralia</taxon>
        <taxon>Gnathifera</taxon>
        <taxon>Rotifera</taxon>
        <taxon>Eurotatoria</taxon>
        <taxon>Bdelloidea</taxon>
        <taxon>Adinetida</taxon>
        <taxon>Adinetidae</taxon>
        <taxon>Adineta</taxon>
    </lineage>
</organism>
<reference evidence="1" key="1">
    <citation type="submission" date="2021-02" db="EMBL/GenBank/DDBJ databases">
        <authorList>
            <person name="Nowell W R."/>
        </authorList>
    </citation>
    <scope>NUCLEOTIDE SEQUENCE</scope>
</reference>
<protein>
    <submittedName>
        <fullName evidence="1">Uncharacterized protein</fullName>
    </submittedName>
</protein>
<name>A0A820FT57_9BILA</name>
<comment type="caution">
    <text evidence="1">The sequence shown here is derived from an EMBL/GenBank/DDBJ whole genome shotgun (WGS) entry which is preliminary data.</text>
</comment>
<dbReference type="AlphaFoldDB" id="A0A820FT57"/>
<proteinExistence type="predicted"/>
<accession>A0A820FT57</accession>
<evidence type="ECO:0000313" key="1">
    <source>
        <dbReference type="EMBL" id="CAF4269443.1"/>
    </source>
</evidence>
<sequence length="68" mass="7623">PNSTILTTTSKTTLTSTSTTTTTTTTTMCDYENYYSVTGEAHSTVSHEDRAKTIYEFTKKGQQLENRF</sequence>
<dbReference type="EMBL" id="CAJOAY010013743">
    <property type="protein sequence ID" value="CAF4269443.1"/>
    <property type="molecule type" value="Genomic_DNA"/>
</dbReference>
<feature type="non-terminal residue" evidence="1">
    <location>
        <position position="1"/>
    </location>
</feature>
<gene>
    <name evidence="1" type="ORF">OKA104_LOCUS44582</name>
</gene>
<dbReference type="Proteomes" id="UP000663881">
    <property type="component" value="Unassembled WGS sequence"/>
</dbReference>
<evidence type="ECO:0000313" key="2">
    <source>
        <dbReference type="Proteomes" id="UP000663881"/>
    </source>
</evidence>